<evidence type="ECO:0000313" key="1">
    <source>
        <dbReference type="EMBL" id="KAA6341022.1"/>
    </source>
</evidence>
<organism evidence="1">
    <name type="scientific">termite gut metagenome</name>
    <dbReference type="NCBI Taxonomy" id="433724"/>
    <lineage>
        <taxon>unclassified sequences</taxon>
        <taxon>metagenomes</taxon>
        <taxon>organismal metagenomes</taxon>
    </lineage>
</organism>
<reference evidence="1" key="1">
    <citation type="submission" date="2019-03" db="EMBL/GenBank/DDBJ databases">
        <title>Single cell metagenomics reveals metabolic interactions within the superorganism composed of flagellate Streblomastix strix and complex community of Bacteroidetes bacteria on its surface.</title>
        <authorList>
            <person name="Treitli S.C."/>
            <person name="Kolisko M."/>
            <person name="Husnik F."/>
            <person name="Keeling P."/>
            <person name="Hampl V."/>
        </authorList>
    </citation>
    <scope>NUCLEOTIDE SEQUENCE</scope>
    <source>
        <strain evidence="1">STM</strain>
    </source>
</reference>
<dbReference type="Gene3D" id="2.40.128.280">
    <property type="match status" value="1"/>
</dbReference>
<dbReference type="EMBL" id="SNRY01000417">
    <property type="protein sequence ID" value="KAA6341022.1"/>
    <property type="molecule type" value="Genomic_DNA"/>
</dbReference>
<proteinExistence type="predicted"/>
<sequence length="136" mass="16084">MKKIISFVFLVLVLLMVVSCTDDEFLLKNKWQLREYRYSDGTTKKVDSVFYNFQKGSFMAICIDENVVNHFFYGNYFLGKSELSIELLEESVSVNDYYYNKFFGWPDAKRSFQVEEISPSAMRLKYEGAVSVFRKY</sequence>
<name>A0A5J4S5G3_9ZZZZ</name>
<dbReference type="AlphaFoldDB" id="A0A5J4S5G3"/>
<dbReference type="PROSITE" id="PS51257">
    <property type="entry name" value="PROKAR_LIPOPROTEIN"/>
    <property type="match status" value="1"/>
</dbReference>
<comment type="caution">
    <text evidence="1">The sequence shown here is derived from an EMBL/GenBank/DDBJ whole genome shotgun (WGS) entry which is preliminary data.</text>
</comment>
<protein>
    <submittedName>
        <fullName evidence="1">Uncharacterized protein</fullName>
    </submittedName>
</protein>
<accession>A0A5J4S5G3</accession>
<gene>
    <name evidence="1" type="ORF">EZS27_011152</name>
</gene>